<organism evidence="21 22">
    <name type="scientific">Novipirellula artificiosorum</name>
    <dbReference type="NCBI Taxonomy" id="2528016"/>
    <lineage>
        <taxon>Bacteria</taxon>
        <taxon>Pseudomonadati</taxon>
        <taxon>Planctomycetota</taxon>
        <taxon>Planctomycetia</taxon>
        <taxon>Pirellulales</taxon>
        <taxon>Pirellulaceae</taxon>
        <taxon>Novipirellula</taxon>
    </lineage>
</organism>
<dbReference type="GO" id="GO:0016740">
    <property type="term" value="F:transferase activity"/>
    <property type="evidence" value="ECO:0007669"/>
    <property type="project" value="UniProtKB-KW"/>
</dbReference>
<evidence type="ECO:0000256" key="18">
    <source>
        <dbReference type="ARBA" id="ARBA00060485"/>
    </source>
</evidence>
<keyword evidence="13 19" id="KW-0472">Membrane</keyword>
<sequence length="442" mass="46822" precursor="true">MSSLTVVRKLSLAACLLLSLVTAIAKAEPPKILTLRGRTMGTTYMVKVFDPPAWKADIAAEIDAELRSVNAQMSTYLKSSELSRFNSWDSTDWFPVSSQTAEVVEAAIDVSKATEGAFDVTVGPLVNLWSFGPDPKTRAVPDAATIATLRESVGYQNLSVRTNPPALKKATPSLKVDLSSIAKGHGVDRVINVLKDAGARNVFVEIGGEVRTIGDKGGVAWKVGIENPATAGLSNNGLSLAAAHPLTDEAMATSGDYRIFFEVEGKRYSHTIDPRSGRPIEHDLASVSVIAKTCMKADAWATAINVLGADAGLSAAQSQGLDVLMIRREGRRFSRVGTGSLAKYAVEDPVSEIEDSALGAQEMRPWLQRLMPTLIVTMIGFGIIISAMAVGVIFGGKSISGSCGGLGGKKNEDGSVSCSLCSNPSDACKELRDKMETETQNG</sequence>
<keyword evidence="15 21" id="KW-0449">Lipoprotein</keyword>
<comment type="cofactor">
    <cofactor evidence="1">
        <name>Mg(2+)</name>
        <dbReference type="ChEBI" id="CHEBI:18420"/>
    </cofactor>
</comment>
<dbReference type="RefSeq" id="WP_231615609.1">
    <property type="nucleotide sequence ID" value="NZ_SJPV01000003.1"/>
</dbReference>
<keyword evidence="12" id="KW-0460">Magnesium</keyword>
<feature type="chain" id="PRO_5039941019" description="FAD:protein FMN transferase" evidence="20">
    <location>
        <begin position="28"/>
        <end position="442"/>
    </location>
</feature>
<keyword evidence="6" id="KW-0997">Cell inner membrane</keyword>
<evidence type="ECO:0000256" key="12">
    <source>
        <dbReference type="ARBA" id="ARBA00022842"/>
    </source>
</evidence>
<evidence type="ECO:0000256" key="6">
    <source>
        <dbReference type="ARBA" id="ARBA00022519"/>
    </source>
</evidence>
<evidence type="ECO:0000256" key="13">
    <source>
        <dbReference type="ARBA" id="ARBA00023136"/>
    </source>
</evidence>
<keyword evidence="7" id="KW-0285">Flavoprotein</keyword>
<dbReference type="SUPFAM" id="SSF143631">
    <property type="entry name" value="ApbE-like"/>
    <property type="match status" value="1"/>
</dbReference>
<dbReference type="InterPro" id="IPR024932">
    <property type="entry name" value="ApbE"/>
</dbReference>
<evidence type="ECO:0000256" key="20">
    <source>
        <dbReference type="SAM" id="SignalP"/>
    </source>
</evidence>
<dbReference type="Proteomes" id="UP000319143">
    <property type="component" value="Unassembled WGS sequence"/>
</dbReference>
<evidence type="ECO:0000256" key="9">
    <source>
        <dbReference type="ARBA" id="ARBA00022723"/>
    </source>
</evidence>
<dbReference type="Gene3D" id="3.10.520.10">
    <property type="entry name" value="ApbE-like domains"/>
    <property type="match status" value="1"/>
</dbReference>
<reference evidence="21 22" key="1">
    <citation type="submission" date="2019-02" db="EMBL/GenBank/DDBJ databases">
        <title>Deep-cultivation of Planctomycetes and their phenomic and genomic characterization uncovers novel biology.</title>
        <authorList>
            <person name="Wiegand S."/>
            <person name="Jogler M."/>
            <person name="Boedeker C."/>
            <person name="Pinto D."/>
            <person name="Vollmers J."/>
            <person name="Rivas-Marin E."/>
            <person name="Kohn T."/>
            <person name="Peeters S.H."/>
            <person name="Heuer A."/>
            <person name="Rast P."/>
            <person name="Oberbeckmann S."/>
            <person name="Bunk B."/>
            <person name="Jeske O."/>
            <person name="Meyerdierks A."/>
            <person name="Storesund J.E."/>
            <person name="Kallscheuer N."/>
            <person name="Luecker S."/>
            <person name="Lage O.M."/>
            <person name="Pohl T."/>
            <person name="Merkel B.J."/>
            <person name="Hornburger P."/>
            <person name="Mueller R.-W."/>
            <person name="Bruemmer F."/>
            <person name="Labrenz M."/>
            <person name="Spormann A.M."/>
            <person name="Op Den Camp H."/>
            <person name="Overmann J."/>
            <person name="Amann R."/>
            <person name="Jetten M.S.M."/>
            <person name="Mascher T."/>
            <person name="Medema M.H."/>
            <person name="Devos D.P."/>
            <person name="Kaster A.-K."/>
            <person name="Ovreas L."/>
            <person name="Rohde M."/>
            <person name="Galperin M.Y."/>
            <person name="Jogler C."/>
        </authorList>
    </citation>
    <scope>NUCLEOTIDE SEQUENCE [LARGE SCALE GENOMIC DNA]</scope>
    <source>
        <strain evidence="21 22">Poly41</strain>
    </source>
</reference>
<dbReference type="Pfam" id="PF02424">
    <property type="entry name" value="ApbE"/>
    <property type="match status" value="1"/>
</dbReference>
<dbReference type="PANTHER" id="PTHR30040">
    <property type="entry name" value="THIAMINE BIOSYNTHESIS LIPOPROTEIN APBE"/>
    <property type="match status" value="1"/>
</dbReference>
<accession>A0A5C6DQU3</accession>
<evidence type="ECO:0000256" key="7">
    <source>
        <dbReference type="ARBA" id="ARBA00022630"/>
    </source>
</evidence>
<evidence type="ECO:0000256" key="11">
    <source>
        <dbReference type="ARBA" id="ARBA00022827"/>
    </source>
</evidence>
<gene>
    <name evidence="21" type="primary">apbE_2</name>
    <name evidence="21" type="ORF">Poly41_24990</name>
</gene>
<comment type="subcellular location">
    <subcellularLocation>
        <location evidence="18">Cell inner membrane</location>
        <topology evidence="18">Lipid-anchor</topology>
        <orientation evidence="18">Periplasmic side</orientation>
    </subcellularLocation>
</comment>
<keyword evidence="8" id="KW-0808">Transferase</keyword>
<dbReference type="EMBL" id="SJPV01000003">
    <property type="protein sequence ID" value="TWU39643.1"/>
    <property type="molecule type" value="Genomic_DNA"/>
</dbReference>
<keyword evidence="19" id="KW-0812">Transmembrane</keyword>
<dbReference type="GO" id="GO:0005886">
    <property type="term" value="C:plasma membrane"/>
    <property type="evidence" value="ECO:0007669"/>
    <property type="project" value="UniProtKB-SubCell"/>
</dbReference>
<evidence type="ECO:0000256" key="1">
    <source>
        <dbReference type="ARBA" id="ARBA00001946"/>
    </source>
</evidence>
<dbReference type="GO" id="GO:0046872">
    <property type="term" value="F:metal ion binding"/>
    <property type="evidence" value="ECO:0007669"/>
    <property type="project" value="UniProtKB-KW"/>
</dbReference>
<evidence type="ECO:0000256" key="15">
    <source>
        <dbReference type="ARBA" id="ARBA00023288"/>
    </source>
</evidence>
<evidence type="ECO:0000313" key="22">
    <source>
        <dbReference type="Proteomes" id="UP000319143"/>
    </source>
</evidence>
<dbReference type="InterPro" id="IPR003374">
    <property type="entry name" value="ApbE-like_sf"/>
</dbReference>
<comment type="caution">
    <text evidence="21">The sequence shown here is derived from an EMBL/GenBank/DDBJ whole genome shotgun (WGS) entry which is preliminary data.</text>
</comment>
<evidence type="ECO:0000256" key="4">
    <source>
        <dbReference type="ARBA" id="ARBA00016337"/>
    </source>
</evidence>
<keyword evidence="14" id="KW-0564">Palmitate</keyword>
<evidence type="ECO:0000256" key="16">
    <source>
        <dbReference type="ARBA" id="ARBA00031306"/>
    </source>
</evidence>
<evidence type="ECO:0000256" key="2">
    <source>
        <dbReference type="ARBA" id="ARBA00008282"/>
    </source>
</evidence>
<dbReference type="FunFam" id="3.10.520.10:FF:000001">
    <property type="entry name" value="FAD:protein FMN transferase"/>
    <property type="match status" value="1"/>
</dbReference>
<keyword evidence="22" id="KW-1185">Reference proteome</keyword>
<keyword evidence="5" id="KW-1003">Cell membrane</keyword>
<dbReference type="EC" id="2.7.1.180" evidence="3"/>
<evidence type="ECO:0000256" key="8">
    <source>
        <dbReference type="ARBA" id="ARBA00022679"/>
    </source>
</evidence>
<evidence type="ECO:0000256" key="19">
    <source>
        <dbReference type="SAM" id="Phobius"/>
    </source>
</evidence>
<keyword evidence="19" id="KW-1133">Transmembrane helix</keyword>
<protein>
    <recommendedName>
        <fullName evidence="4">FAD:protein FMN transferase</fullName>
        <ecNumber evidence="3">2.7.1.180</ecNumber>
    </recommendedName>
    <alternativeName>
        <fullName evidence="16">Flavin transferase</fullName>
    </alternativeName>
</protein>
<evidence type="ECO:0000256" key="17">
    <source>
        <dbReference type="ARBA" id="ARBA00048540"/>
    </source>
</evidence>
<dbReference type="AlphaFoldDB" id="A0A5C6DQU3"/>
<dbReference type="PANTHER" id="PTHR30040:SF2">
    <property type="entry name" value="FAD:PROTEIN FMN TRANSFERASE"/>
    <property type="match status" value="1"/>
</dbReference>
<evidence type="ECO:0000313" key="21">
    <source>
        <dbReference type="EMBL" id="TWU39643.1"/>
    </source>
</evidence>
<name>A0A5C6DQU3_9BACT</name>
<evidence type="ECO:0000256" key="5">
    <source>
        <dbReference type="ARBA" id="ARBA00022475"/>
    </source>
</evidence>
<evidence type="ECO:0000256" key="14">
    <source>
        <dbReference type="ARBA" id="ARBA00023139"/>
    </source>
</evidence>
<feature type="signal peptide" evidence="20">
    <location>
        <begin position="1"/>
        <end position="27"/>
    </location>
</feature>
<evidence type="ECO:0000256" key="3">
    <source>
        <dbReference type="ARBA" id="ARBA00011955"/>
    </source>
</evidence>
<proteinExistence type="inferred from homology"/>
<comment type="similarity">
    <text evidence="2">Belongs to the ApbE family.</text>
</comment>
<keyword evidence="9" id="KW-0479">Metal-binding</keyword>
<feature type="transmembrane region" description="Helical" evidence="19">
    <location>
        <begin position="370"/>
        <end position="394"/>
    </location>
</feature>
<evidence type="ECO:0000256" key="10">
    <source>
        <dbReference type="ARBA" id="ARBA00022729"/>
    </source>
</evidence>
<keyword evidence="10 20" id="KW-0732">Signal</keyword>
<comment type="catalytic activity">
    <reaction evidence="17">
        <text>L-threonyl-[protein] + FAD = FMN-L-threonyl-[protein] + AMP + H(+)</text>
        <dbReference type="Rhea" id="RHEA:36847"/>
        <dbReference type="Rhea" id="RHEA-COMP:11060"/>
        <dbReference type="Rhea" id="RHEA-COMP:11061"/>
        <dbReference type="ChEBI" id="CHEBI:15378"/>
        <dbReference type="ChEBI" id="CHEBI:30013"/>
        <dbReference type="ChEBI" id="CHEBI:57692"/>
        <dbReference type="ChEBI" id="CHEBI:74257"/>
        <dbReference type="ChEBI" id="CHEBI:456215"/>
        <dbReference type="EC" id="2.7.1.180"/>
    </reaction>
</comment>
<keyword evidence="11" id="KW-0274">FAD</keyword>